<dbReference type="AlphaFoldDB" id="A0A6A7ACL6"/>
<gene>
    <name evidence="1" type="ORF">CC86DRAFT_366473</name>
</gene>
<evidence type="ECO:0000313" key="1">
    <source>
        <dbReference type="EMBL" id="KAF2830976.1"/>
    </source>
</evidence>
<keyword evidence="2" id="KW-1185">Reference proteome</keyword>
<evidence type="ECO:0000313" key="2">
    <source>
        <dbReference type="Proteomes" id="UP000799424"/>
    </source>
</evidence>
<name>A0A6A7ACL6_9PLEO</name>
<sequence>MASRKPRLVWIDTKEISGERGYFNPELDELLHVPGNEGYIGRGLHCVQGNTLRGREQTLDTLNIWYIDNFAINNLQTNQSLHGTLPTLIGDAWGEMIWKGPMVAVLKVGNELDPRQFTDITLTAYRDAIDFLGYYRDGYGSMVHGIGAKDYFSQKLLGGRAGKVKGVRINCLGDQAGDPSRQLLQVDVPKAHPLFNLESDDPLDIVQYLDMQWVLKSYGGKHGSSIQDDGEQHLADNPLVRLLLLQVQEEDEEWGEVSQRRLAHARGSVLVVDRAKRDLEISMVHAMCRMIEEVVVPLIAANCNRGKRGRKAVLEAITLDKLREFIKD</sequence>
<protein>
    <submittedName>
        <fullName evidence="1">Uncharacterized protein</fullName>
    </submittedName>
</protein>
<proteinExistence type="predicted"/>
<dbReference type="Proteomes" id="UP000799424">
    <property type="component" value="Unassembled WGS sequence"/>
</dbReference>
<organism evidence="1 2">
    <name type="scientific">Ophiobolus disseminans</name>
    <dbReference type="NCBI Taxonomy" id="1469910"/>
    <lineage>
        <taxon>Eukaryota</taxon>
        <taxon>Fungi</taxon>
        <taxon>Dikarya</taxon>
        <taxon>Ascomycota</taxon>
        <taxon>Pezizomycotina</taxon>
        <taxon>Dothideomycetes</taxon>
        <taxon>Pleosporomycetidae</taxon>
        <taxon>Pleosporales</taxon>
        <taxon>Pleosporineae</taxon>
        <taxon>Phaeosphaeriaceae</taxon>
        <taxon>Ophiobolus</taxon>
    </lineage>
</organism>
<reference evidence="1" key="1">
    <citation type="journal article" date="2020" name="Stud. Mycol.">
        <title>101 Dothideomycetes genomes: a test case for predicting lifestyles and emergence of pathogens.</title>
        <authorList>
            <person name="Haridas S."/>
            <person name="Albert R."/>
            <person name="Binder M."/>
            <person name="Bloem J."/>
            <person name="Labutti K."/>
            <person name="Salamov A."/>
            <person name="Andreopoulos B."/>
            <person name="Baker S."/>
            <person name="Barry K."/>
            <person name="Bills G."/>
            <person name="Bluhm B."/>
            <person name="Cannon C."/>
            <person name="Castanera R."/>
            <person name="Culley D."/>
            <person name="Daum C."/>
            <person name="Ezra D."/>
            <person name="Gonzalez J."/>
            <person name="Henrissat B."/>
            <person name="Kuo A."/>
            <person name="Liang C."/>
            <person name="Lipzen A."/>
            <person name="Lutzoni F."/>
            <person name="Magnuson J."/>
            <person name="Mondo S."/>
            <person name="Nolan M."/>
            <person name="Ohm R."/>
            <person name="Pangilinan J."/>
            <person name="Park H.-J."/>
            <person name="Ramirez L."/>
            <person name="Alfaro M."/>
            <person name="Sun H."/>
            <person name="Tritt A."/>
            <person name="Yoshinaga Y."/>
            <person name="Zwiers L.-H."/>
            <person name="Turgeon B."/>
            <person name="Goodwin S."/>
            <person name="Spatafora J."/>
            <person name="Crous P."/>
            <person name="Grigoriev I."/>
        </authorList>
    </citation>
    <scope>NUCLEOTIDE SEQUENCE</scope>
    <source>
        <strain evidence="1">CBS 113818</strain>
    </source>
</reference>
<dbReference type="OrthoDB" id="437457at2759"/>
<dbReference type="EMBL" id="MU006218">
    <property type="protein sequence ID" value="KAF2830976.1"/>
    <property type="molecule type" value="Genomic_DNA"/>
</dbReference>
<accession>A0A6A7ACL6</accession>